<gene>
    <name evidence="2" type="ORF">CLV56_0752</name>
</gene>
<evidence type="ECO:0000313" key="2">
    <source>
        <dbReference type="EMBL" id="PJJ56543.1"/>
    </source>
</evidence>
<feature type="transmembrane region" description="Helical" evidence="1">
    <location>
        <begin position="45"/>
        <end position="69"/>
    </location>
</feature>
<keyword evidence="1" id="KW-0812">Transmembrane</keyword>
<keyword evidence="1" id="KW-1133">Transmembrane helix</keyword>
<evidence type="ECO:0000313" key="3">
    <source>
        <dbReference type="Proteomes" id="UP000230842"/>
    </source>
</evidence>
<sequence length="88" mass="9212">MTTQTDRPAWTRGTSVGVGFCLLGLAGIFRLALTTDSQPRAAEVIGWLMLGALAAAAIVFALVGVSLVVEVTVRRLLTEAGLLPRSTD</sequence>
<accession>A0A0B2BPT1</accession>
<dbReference type="RefSeq" id="WP_039345650.1">
    <property type="nucleotide sequence ID" value="NZ_PGEZ01000001.1"/>
</dbReference>
<dbReference type="AlphaFoldDB" id="A0A0B2BPT1"/>
<dbReference type="Proteomes" id="UP000230842">
    <property type="component" value="Unassembled WGS sequence"/>
</dbReference>
<keyword evidence="3" id="KW-1185">Reference proteome</keyword>
<keyword evidence="1" id="KW-0472">Membrane</keyword>
<feature type="transmembrane region" description="Helical" evidence="1">
    <location>
        <begin position="12"/>
        <end position="33"/>
    </location>
</feature>
<organism evidence="2 3">
    <name type="scientific">Mumia flava</name>
    <dbReference type="NCBI Taxonomy" id="1348852"/>
    <lineage>
        <taxon>Bacteria</taxon>
        <taxon>Bacillati</taxon>
        <taxon>Actinomycetota</taxon>
        <taxon>Actinomycetes</taxon>
        <taxon>Propionibacteriales</taxon>
        <taxon>Nocardioidaceae</taxon>
        <taxon>Mumia</taxon>
    </lineage>
</organism>
<proteinExistence type="predicted"/>
<protein>
    <submittedName>
        <fullName evidence="2">Uncharacterized protein</fullName>
    </submittedName>
</protein>
<comment type="caution">
    <text evidence="2">The sequence shown here is derived from an EMBL/GenBank/DDBJ whole genome shotgun (WGS) entry which is preliminary data.</text>
</comment>
<evidence type="ECO:0000256" key="1">
    <source>
        <dbReference type="SAM" id="Phobius"/>
    </source>
</evidence>
<name>A0A0B2BPT1_9ACTN</name>
<dbReference type="EMBL" id="PGEZ01000001">
    <property type="protein sequence ID" value="PJJ56543.1"/>
    <property type="molecule type" value="Genomic_DNA"/>
</dbReference>
<reference evidence="2 3" key="1">
    <citation type="submission" date="2017-11" db="EMBL/GenBank/DDBJ databases">
        <title>Genomic Encyclopedia of Archaeal and Bacterial Type Strains, Phase II (KMG-II): From Individual Species to Whole Genera.</title>
        <authorList>
            <person name="Goeker M."/>
        </authorList>
    </citation>
    <scope>NUCLEOTIDE SEQUENCE [LARGE SCALE GENOMIC DNA]</scope>
    <source>
        <strain evidence="2 3">DSM 27763</strain>
    </source>
</reference>